<dbReference type="SUPFAM" id="SSF56112">
    <property type="entry name" value="Protein kinase-like (PK-like)"/>
    <property type="match status" value="1"/>
</dbReference>
<accession>A0A5C3PJE3</accession>
<dbReference type="InterPro" id="IPR011009">
    <property type="entry name" value="Kinase-like_dom_sf"/>
</dbReference>
<gene>
    <name evidence="2" type="ORF">K466DRAFT_486870</name>
</gene>
<proteinExistence type="predicted"/>
<organism evidence="2 3">
    <name type="scientific">Polyporus arcularius HHB13444</name>
    <dbReference type="NCBI Taxonomy" id="1314778"/>
    <lineage>
        <taxon>Eukaryota</taxon>
        <taxon>Fungi</taxon>
        <taxon>Dikarya</taxon>
        <taxon>Basidiomycota</taxon>
        <taxon>Agaricomycotina</taxon>
        <taxon>Agaricomycetes</taxon>
        <taxon>Polyporales</taxon>
        <taxon>Polyporaceae</taxon>
        <taxon>Polyporus</taxon>
    </lineage>
</organism>
<dbReference type="Gene3D" id="1.10.510.10">
    <property type="entry name" value="Transferase(Phosphotransferase) domain 1"/>
    <property type="match status" value="1"/>
</dbReference>
<dbReference type="STRING" id="1314778.A0A5C3PJE3"/>
<keyword evidence="3" id="KW-1185">Reference proteome</keyword>
<evidence type="ECO:0000313" key="2">
    <source>
        <dbReference type="EMBL" id="TFK89442.1"/>
    </source>
</evidence>
<dbReference type="InterPro" id="IPR000719">
    <property type="entry name" value="Prot_kinase_dom"/>
</dbReference>
<dbReference type="PROSITE" id="PS50011">
    <property type="entry name" value="PROTEIN_KINASE_DOM"/>
    <property type="match status" value="1"/>
</dbReference>
<reference evidence="2 3" key="1">
    <citation type="journal article" date="2019" name="Nat. Ecol. Evol.">
        <title>Megaphylogeny resolves global patterns of mushroom evolution.</title>
        <authorList>
            <person name="Varga T."/>
            <person name="Krizsan K."/>
            <person name="Foldi C."/>
            <person name="Dima B."/>
            <person name="Sanchez-Garcia M."/>
            <person name="Sanchez-Ramirez S."/>
            <person name="Szollosi G.J."/>
            <person name="Szarkandi J.G."/>
            <person name="Papp V."/>
            <person name="Albert L."/>
            <person name="Andreopoulos W."/>
            <person name="Angelini C."/>
            <person name="Antonin V."/>
            <person name="Barry K.W."/>
            <person name="Bougher N.L."/>
            <person name="Buchanan P."/>
            <person name="Buyck B."/>
            <person name="Bense V."/>
            <person name="Catcheside P."/>
            <person name="Chovatia M."/>
            <person name="Cooper J."/>
            <person name="Damon W."/>
            <person name="Desjardin D."/>
            <person name="Finy P."/>
            <person name="Geml J."/>
            <person name="Haridas S."/>
            <person name="Hughes K."/>
            <person name="Justo A."/>
            <person name="Karasinski D."/>
            <person name="Kautmanova I."/>
            <person name="Kiss B."/>
            <person name="Kocsube S."/>
            <person name="Kotiranta H."/>
            <person name="LaButti K.M."/>
            <person name="Lechner B.E."/>
            <person name="Liimatainen K."/>
            <person name="Lipzen A."/>
            <person name="Lukacs Z."/>
            <person name="Mihaltcheva S."/>
            <person name="Morgado L.N."/>
            <person name="Niskanen T."/>
            <person name="Noordeloos M.E."/>
            <person name="Ohm R.A."/>
            <person name="Ortiz-Santana B."/>
            <person name="Ovrebo C."/>
            <person name="Racz N."/>
            <person name="Riley R."/>
            <person name="Savchenko A."/>
            <person name="Shiryaev A."/>
            <person name="Soop K."/>
            <person name="Spirin V."/>
            <person name="Szebenyi C."/>
            <person name="Tomsovsky M."/>
            <person name="Tulloss R.E."/>
            <person name="Uehling J."/>
            <person name="Grigoriev I.V."/>
            <person name="Vagvolgyi C."/>
            <person name="Papp T."/>
            <person name="Martin F.M."/>
            <person name="Miettinen O."/>
            <person name="Hibbett D.S."/>
            <person name="Nagy L.G."/>
        </authorList>
    </citation>
    <scope>NUCLEOTIDE SEQUENCE [LARGE SCALE GENOMIC DNA]</scope>
    <source>
        <strain evidence="2 3">HHB13444</strain>
    </source>
</reference>
<evidence type="ECO:0000259" key="1">
    <source>
        <dbReference type="PROSITE" id="PS50011"/>
    </source>
</evidence>
<dbReference type="GO" id="GO:0005524">
    <property type="term" value="F:ATP binding"/>
    <property type="evidence" value="ECO:0007669"/>
    <property type="project" value="InterPro"/>
</dbReference>
<protein>
    <recommendedName>
        <fullName evidence="1">Protein kinase domain-containing protein</fullName>
    </recommendedName>
</protein>
<feature type="domain" description="Protein kinase" evidence="1">
    <location>
        <begin position="1"/>
        <end position="264"/>
    </location>
</feature>
<dbReference type="InParanoid" id="A0A5C3PJE3"/>
<dbReference type="Proteomes" id="UP000308197">
    <property type="component" value="Unassembled WGS sequence"/>
</dbReference>
<evidence type="ECO:0000313" key="3">
    <source>
        <dbReference type="Proteomes" id="UP000308197"/>
    </source>
</evidence>
<dbReference type="AlphaFoldDB" id="A0A5C3PJE3"/>
<sequence length="264" mass="29565">MGTTREGHNVAIRVVSVHDEGKEHMRILRKIARGDISLLTENHVVPLWGEFEIEDITFAMVPFIGYTMRYAYGAWAKNSVGDIVDMIIQALEALAFLHSLGIAHRDADKDNYLVPWHPESLTAMRVPICRPRVFINDFETAHEFPPHTPEEERRLTGLPGDKYVKDVPPEVAIGPYDPFKVDVWQLAHSFSDFESTVAEIDELLEMLRIDDPALRPSAAEGRDKLAAIVHGLPPVSLLIPPVIYRSDFPDLSPSPSPPSSMSVI</sequence>
<dbReference type="GO" id="GO:0004672">
    <property type="term" value="F:protein kinase activity"/>
    <property type="evidence" value="ECO:0007669"/>
    <property type="project" value="InterPro"/>
</dbReference>
<dbReference type="EMBL" id="ML211076">
    <property type="protein sequence ID" value="TFK89442.1"/>
    <property type="molecule type" value="Genomic_DNA"/>
</dbReference>
<name>A0A5C3PJE3_9APHY</name>